<dbReference type="OrthoDB" id="2927302at2"/>
<keyword evidence="1" id="KW-0812">Transmembrane</keyword>
<evidence type="ECO:0000256" key="1">
    <source>
        <dbReference type="SAM" id="Phobius"/>
    </source>
</evidence>
<gene>
    <name evidence="2" type="ORF">SAMN05192533_11522</name>
</gene>
<reference evidence="3" key="1">
    <citation type="submission" date="2016-10" db="EMBL/GenBank/DDBJ databases">
        <authorList>
            <person name="Varghese N."/>
            <person name="Submissions S."/>
        </authorList>
    </citation>
    <scope>NUCLEOTIDE SEQUENCE [LARGE SCALE GENOMIC DNA]</scope>
    <source>
        <strain evidence="3">B48,IBRC-M 10115,DSM 25386,CECT 8001</strain>
    </source>
</reference>
<feature type="transmembrane region" description="Helical" evidence="1">
    <location>
        <begin position="38"/>
        <end position="58"/>
    </location>
</feature>
<dbReference type="Proteomes" id="UP000198553">
    <property type="component" value="Unassembled WGS sequence"/>
</dbReference>
<feature type="transmembrane region" description="Helical" evidence="1">
    <location>
        <begin position="12"/>
        <end position="32"/>
    </location>
</feature>
<sequence>MKLVKRMNRKVRVLIGIIGSLGLCMFGLYNVINENLSFGPIILGIGGFIGLFGGILELKNMKRS</sequence>
<proteinExistence type="predicted"/>
<keyword evidence="1" id="KW-1133">Transmembrane helix</keyword>
<dbReference type="STRING" id="930146.SAMN05192533_11522"/>
<dbReference type="RefSeq" id="WP_090748924.1">
    <property type="nucleotide sequence ID" value="NZ_FOBW01000015.1"/>
</dbReference>
<protein>
    <submittedName>
        <fullName evidence="2">Uncharacterized protein</fullName>
    </submittedName>
</protein>
<dbReference type="AlphaFoldDB" id="A0A1H8HHR8"/>
<name>A0A1H8HHR8_9BACI</name>
<keyword evidence="3" id="KW-1185">Reference proteome</keyword>
<keyword evidence="1" id="KW-0472">Membrane</keyword>
<organism evidence="2 3">
    <name type="scientific">Mesobacillus persicus</name>
    <dbReference type="NCBI Taxonomy" id="930146"/>
    <lineage>
        <taxon>Bacteria</taxon>
        <taxon>Bacillati</taxon>
        <taxon>Bacillota</taxon>
        <taxon>Bacilli</taxon>
        <taxon>Bacillales</taxon>
        <taxon>Bacillaceae</taxon>
        <taxon>Mesobacillus</taxon>
    </lineage>
</organism>
<dbReference type="EMBL" id="FOBW01000015">
    <property type="protein sequence ID" value="SEN55584.1"/>
    <property type="molecule type" value="Genomic_DNA"/>
</dbReference>
<evidence type="ECO:0000313" key="2">
    <source>
        <dbReference type="EMBL" id="SEN55584.1"/>
    </source>
</evidence>
<evidence type="ECO:0000313" key="3">
    <source>
        <dbReference type="Proteomes" id="UP000198553"/>
    </source>
</evidence>
<accession>A0A1H8HHR8</accession>